<comment type="caution">
    <text evidence="5">The sequence shown here is derived from an EMBL/GenBank/DDBJ whole genome shotgun (WGS) entry which is preliminary data.</text>
</comment>
<name>A0ABQ6Y3Q1_9GAMM</name>
<comment type="subcellular location">
    <subcellularLocation>
        <location evidence="1">Cytoplasm</location>
    </subcellularLocation>
</comment>
<protein>
    <recommendedName>
        <fullName evidence="2">Chemotaxis protein CheW</fullName>
    </recommendedName>
</protein>
<dbReference type="CDD" id="cd00732">
    <property type="entry name" value="CheW"/>
    <property type="match status" value="1"/>
</dbReference>
<evidence type="ECO:0000256" key="3">
    <source>
        <dbReference type="ARBA" id="ARBA00022490"/>
    </source>
</evidence>
<keyword evidence="6" id="KW-1185">Reference proteome</keyword>
<evidence type="ECO:0000313" key="6">
    <source>
        <dbReference type="Proteomes" id="UP000771797"/>
    </source>
</evidence>
<feature type="domain" description="CheW-like" evidence="4">
    <location>
        <begin position="18"/>
        <end position="158"/>
    </location>
</feature>
<evidence type="ECO:0000259" key="4">
    <source>
        <dbReference type="PROSITE" id="PS50851"/>
    </source>
</evidence>
<accession>A0ABQ6Y3Q1</accession>
<evidence type="ECO:0000256" key="2">
    <source>
        <dbReference type="ARBA" id="ARBA00021483"/>
    </source>
</evidence>
<dbReference type="PANTHER" id="PTHR22617">
    <property type="entry name" value="CHEMOTAXIS SENSOR HISTIDINE KINASE-RELATED"/>
    <property type="match status" value="1"/>
</dbReference>
<dbReference type="InterPro" id="IPR036061">
    <property type="entry name" value="CheW-like_dom_sf"/>
</dbReference>
<evidence type="ECO:0000256" key="1">
    <source>
        <dbReference type="ARBA" id="ARBA00004496"/>
    </source>
</evidence>
<gene>
    <name evidence="5" type="ORF">A6D6_03917</name>
</gene>
<dbReference type="Pfam" id="PF01584">
    <property type="entry name" value="CheW"/>
    <property type="match status" value="1"/>
</dbReference>
<organism evidence="5 6">
    <name type="scientific">Alcanivorax xiamenensis</name>
    <dbReference type="NCBI Taxonomy" id="1177156"/>
    <lineage>
        <taxon>Bacteria</taxon>
        <taxon>Pseudomonadati</taxon>
        <taxon>Pseudomonadota</taxon>
        <taxon>Gammaproteobacteria</taxon>
        <taxon>Oceanospirillales</taxon>
        <taxon>Alcanivoracaceae</taxon>
        <taxon>Alcanivorax</taxon>
    </lineage>
</organism>
<evidence type="ECO:0000313" key="5">
    <source>
        <dbReference type="EMBL" id="KAF0802816.1"/>
    </source>
</evidence>
<dbReference type="Proteomes" id="UP000771797">
    <property type="component" value="Unassembled WGS sequence"/>
</dbReference>
<dbReference type="SMART" id="SM00260">
    <property type="entry name" value="CheW"/>
    <property type="match status" value="1"/>
</dbReference>
<keyword evidence="3" id="KW-0963">Cytoplasm</keyword>
<sequence length="166" mass="18386">MSNLVSVNPVKKAAEISSREFLVFSLGDEEYAIDILKVQEIRGYENVTRIANAPDFIKGVANLRGVIVPIVDLRLKFRLASADYNQQTVVIVINIGTRVVGIVVDQVSDVMTLTAEQIKPPPEFGISLPLDYIHGLGNLEERMLVLVDIERLLTSEELAIVERVGE</sequence>
<reference evidence="5 6" key="1">
    <citation type="submission" date="2012-09" db="EMBL/GenBank/DDBJ databases">
        <title>Genome Sequence of alkane-degrading Bacterium Alcanivorax sp. 6-D-6.</title>
        <authorList>
            <person name="Lai Q."/>
            <person name="Shao Z."/>
        </authorList>
    </citation>
    <scope>NUCLEOTIDE SEQUENCE [LARGE SCALE GENOMIC DNA]</scope>
    <source>
        <strain evidence="5 6">6-D-6</strain>
    </source>
</reference>
<dbReference type="InterPro" id="IPR002545">
    <property type="entry name" value="CheW-lke_dom"/>
</dbReference>
<dbReference type="Gene3D" id="2.30.30.40">
    <property type="entry name" value="SH3 Domains"/>
    <property type="match status" value="1"/>
</dbReference>
<dbReference type="PROSITE" id="PS50851">
    <property type="entry name" value="CHEW"/>
    <property type="match status" value="1"/>
</dbReference>
<proteinExistence type="predicted"/>
<dbReference type="SUPFAM" id="SSF50341">
    <property type="entry name" value="CheW-like"/>
    <property type="match status" value="1"/>
</dbReference>
<dbReference type="RefSeq" id="WP_133491390.1">
    <property type="nucleotide sequence ID" value="NZ_AQPF01000061.1"/>
</dbReference>
<dbReference type="InterPro" id="IPR039315">
    <property type="entry name" value="CheW"/>
</dbReference>
<dbReference type="EMBL" id="AQPF01000061">
    <property type="protein sequence ID" value="KAF0802816.1"/>
    <property type="molecule type" value="Genomic_DNA"/>
</dbReference>
<dbReference type="PANTHER" id="PTHR22617:SF45">
    <property type="entry name" value="CHEMOTAXIS PROTEIN CHEW"/>
    <property type="match status" value="1"/>
</dbReference>
<dbReference type="Gene3D" id="2.40.50.180">
    <property type="entry name" value="CheA-289, Domain 4"/>
    <property type="match status" value="1"/>
</dbReference>